<reference evidence="8 9" key="1">
    <citation type="submission" date="2023-04" db="EMBL/GenBank/DDBJ databases">
        <title>Marinobulbifer ophiurae gen. nov., sp. Nov., isolate from tissue of brittle star Ophioplocus japonicus.</title>
        <authorList>
            <person name="Kawano K."/>
            <person name="Sawayama S."/>
            <person name="Nakagawa S."/>
        </authorList>
    </citation>
    <scope>NUCLEOTIDE SEQUENCE [LARGE SCALE GENOMIC DNA]</scope>
    <source>
        <strain evidence="8 9">NKW57</strain>
    </source>
</reference>
<keyword evidence="3 6" id="KW-0249">Electron transport</keyword>
<evidence type="ECO:0000256" key="4">
    <source>
        <dbReference type="ARBA" id="ARBA00023157"/>
    </source>
</evidence>
<evidence type="ECO:0000256" key="2">
    <source>
        <dbReference type="ARBA" id="ARBA00022448"/>
    </source>
</evidence>
<evidence type="ECO:0000313" key="8">
    <source>
        <dbReference type="EMBL" id="GMG86247.1"/>
    </source>
</evidence>
<dbReference type="SUPFAM" id="SSF52833">
    <property type="entry name" value="Thioredoxin-like"/>
    <property type="match status" value="1"/>
</dbReference>
<protein>
    <recommendedName>
        <fullName evidence="6">Glutaredoxin</fullName>
    </recommendedName>
</protein>
<proteinExistence type="inferred from homology"/>
<evidence type="ECO:0000256" key="1">
    <source>
        <dbReference type="ARBA" id="ARBA00007787"/>
    </source>
</evidence>
<keyword evidence="4" id="KW-1015">Disulfide bond</keyword>
<keyword evidence="6" id="KW-0963">Cytoplasm</keyword>
<dbReference type="PANTHER" id="PTHR45694:SF18">
    <property type="entry name" value="GLUTAREDOXIN-1-RELATED"/>
    <property type="match status" value="1"/>
</dbReference>
<dbReference type="Gene3D" id="3.40.30.10">
    <property type="entry name" value="Glutaredoxin"/>
    <property type="match status" value="1"/>
</dbReference>
<comment type="similarity">
    <text evidence="1 6">Belongs to the glutaredoxin family.</text>
</comment>
<dbReference type="InterPro" id="IPR002109">
    <property type="entry name" value="Glutaredoxin"/>
</dbReference>
<dbReference type="InterPro" id="IPR011900">
    <property type="entry name" value="GRX_bact"/>
</dbReference>
<comment type="caution">
    <text evidence="8">The sequence shown here is derived from an EMBL/GenBank/DDBJ whole genome shotgun (WGS) entry which is preliminary data.</text>
</comment>
<dbReference type="InterPro" id="IPR014025">
    <property type="entry name" value="Glutaredoxin_subgr"/>
</dbReference>
<evidence type="ECO:0000256" key="3">
    <source>
        <dbReference type="ARBA" id="ARBA00022982"/>
    </source>
</evidence>
<dbReference type="Pfam" id="PF00462">
    <property type="entry name" value="Glutaredoxin"/>
    <property type="match status" value="1"/>
</dbReference>
<dbReference type="NCBIfam" id="TIGR02181">
    <property type="entry name" value="GRX_bact"/>
    <property type="match status" value="1"/>
</dbReference>
<keyword evidence="2 6" id="KW-0813">Transport</keyword>
<evidence type="ECO:0000256" key="5">
    <source>
        <dbReference type="ARBA" id="ARBA00023284"/>
    </source>
</evidence>
<comment type="function">
    <text evidence="6">Has a glutathione-disulfide oxidoreductase activity in the presence of NADPH and glutathione reductase. Reduces low molecular weight disulfides and proteins.</text>
</comment>
<dbReference type="PRINTS" id="PR00160">
    <property type="entry name" value="GLUTAREDOXIN"/>
</dbReference>
<dbReference type="InterPro" id="IPR011767">
    <property type="entry name" value="GLR_AS"/>
</dbReference>
<name>A0ABQ6LW50_9GAMM</name>
<keyword evidence="9" id="KW-1185">Reference proteome</keyword>
<sequence>MANVVIYTTRFCPFCIRAKHLLKSKGVNYREIAVDGKAQLRAEMTRKAGGRHTVPQIWIDDHHVGGCDELMALERSRQLDSLLGRQSA</sequence>
<dbReference type="Proteomes" id="UP001224392">
    <property type="component" value="Unassembled WGS sequence"/>
</dbReference>
<dbReference type="EMBL" id="BSYJ01000001">
    <property type="protein sequence ID" value="GMG86247.1"/>
    <property type="molecule type" value="Genomic_DNA"/>
</dbReference>
<dbReference type="CDD" id="cd03418">
    <property type="entry name" value="GRX_GRXb_1_3_like"/>
    <property type="match status" value="1"/>
</dbReference>
<dbReference type="RefSeq" id="WP_285762750.1">
    <property type="nucleotide sequence ID" value="NZ_BSYJ01000001.1"/>
</dbReference>
<evidence type="ECO:0000313" key="9">
    <source>
        <dbReference type="Proteomes" id="UP001224392"/>
    </source>
</evidence>
<evidence type="ECO:0000259" key="7">
    <source>
        <dbReference type="Pfam" id="PF00462"/>
    </source>
</evidence>
<gene>
    <name evidence="8" type="primary">grxC</name>
    <name evidence="8" type="ORF">MNKW57_05680</name>
</gene>
<feature type="domain" description="Glutaredoxin" evidence="7">
    <location>
        <begin position="4"/>
        <end position="64"/>
    </location>
</feature>
<dbReference type="PANTHER" id="PTHR45694">
    <property type="entry name" value="GLUTAREDOXIN 2"/>
    <property type="match status" value="1"/>
</dbReference>
<dbReference type="PROSITE" id="PS00195">
    <property type="entry name" value="GLUTAREDOXIN_1"/>
    <property type="match status" value="1"/>
</dbReference>
<keyword evidence="5 6" id="KW-0676">Redox-active center</keyword>
<dbReference type="PROSITE" id="PS51354">
    <property type="entry name" value="GLUTAREDOXIN_2"/>
    <property type="match status" value="1"/>
</dbReference>
<dbReference type="InterPro" id="IPR036249">
    <property type="entry name" value="Thioredoxin-like_sf"/>
</dbReference>
<organism evidence="8 9">
    <name type="scientific">Biformimicrobium ophioploci</name>
    <dbReference type="NCBI Taxonomy" id="3036711"/>
    <lineage>
        <taxon>Bacteria</taxon>
        <taxon>Pseudomonadati</taxon>
        <taxon>Pseudomonadota</taxon>
        <taxon>Gammaproteobacteria</taxon>
        <taxon>Cellvibrionales</taxon>
        <taxon>Microbulbiferaceae</taxon>
        <taxon>Biformimicrobium</taxon>
    </lineage>
</organism>
<evidence type="ECO:0000256" key="6">
    <source>
        <dbReference type="RuleBase" id="RU364065"/>
    </source>
</evidence>
<accession>A0ABQ6LW50</accession>